<accession>A0ABV9NG29</accession>
<dbReference type="PANTHER" id="PTHR23419:SF8">
    <property type="entry name" value="FI09726P"/>
    <property type="match status" value="1"/>
</dbReference>
<evidence type="ECO:0000313" key="3">
    <source>
        <dbReference type="Proteomes" id="UP001595892"/>
    </source>
</evidence>
<dbReference type="InterPro" id="IPR011322">
    <property type="entry name" value="N-reg_PII-like_a/b"/>
</dbReference>
<evidence type="ECO:0000256" key="1">
    <source>
        <dbReference type="ARBA" id="ARBA00010169"/>
    </source>
</evidence>
<dbReference type="Pfam" id="PF03091">
    <property type="entry name" value="CutA1"/>
    <property type="match status" value="1"/>
</dbReference>
<gene>
    <name evidence="2" type="primary">cutA</name>
    <name evidence="2" type="ORF">ACFO3Q_00665</name>
</gene>
<sequence length="111" mass="11770">MSARLVLCACPDAATAAALGRALVDARLAACATVLPGATSIYRWEGRIEEAQEAVLLIKTWADRVEALAERIRAEHPYELPEVVAVEAAGGLAGYLAWIHAETRTTDTPAA</sequence>
<organism evidence="2 3">
    <name type="scientific">Coralloluteibacterium thermophilum</name>
    <dbReference type="NCBI Taxonomy" id="2707049"/>
    <lineage>
        <taxon>Bacteria</taxon>
        <taxon>Pseudomonadati</taxon>
        <taxon>Pseudomonadota</taxon>
        <taxon>Gammaproteobacteria</taxon>
        <taxon>Lysobacterales</taxon>
        <taxon>Lysobacteraceae</taxon>
        <taxon>Coralloluteibacterium</taxon>
    </lineage>
</organism>
<protein>
    <submittedName>
        <fullName evidence="2">Divalent-cation tolerance protein CutA</fullName>
    </submittedName>
</protein>
<dbReference type="InterPro" id="IPR004323">
    <property type="entry name" value="Ion_tolerance_CutA"/>
</dbReference>
<dbReference type="PANTHER" id="PTHR23419">
    <property type="entry name" value="DIVALENT CATION TOLERANCE CUTA-RELATED"/>
    <property type="match status" value="1"/>
</dbReference>
<name>A0ABV9NG29_9GAMM</name>
<dbReference type="RefSeq" id="WP_377002598.1">
    <property type="nucleotide sequence ID" value="NZ_JBHSGG010000002.1"/>
</dbReference>
<dbReference type="EMBL" id="JBHSGG010000002">
    <property type="protein sequence ID" value="MFC4726690.1"/>
    <property type="molecule type" value="Genomic_DNA"/>
</dbReference>
<dbReference type="SUPFAM" id="SSF54913">
    <property type="entry name" value="GlnB-like"/>
    <property type="match status" value="1"/>
</dbReference>
<reference evidence="3" key="1">
    <citation type="journal article" date="2019" name="Int. J. Syst. Evol. Microbiol.">
        <title>The Global Catalogue of Microorganisms (GCM) 10K type strain sequencing project: providing services to taxonomists for standard genome sequencing and annotation.</title>
        <authorList>
            <consortium name="The Broad Institute Genomics Platform"/>
            <consortium name="The Broad Institute Genome Sequencing Center for Infectious Disease"/>
            <person name="Wu L."/>
            <person name="Ma J."/>
        </authorList>
    </citation>
    <scope>NUCLEOTIDE SEQUENCE [LARGE SCALE GENOMIC DNA]</scope>
    <source>
        <strain evidence="3">CGMCC 1.13574</strain>
    </source>
</reference>
<keyword evidence="3" id="KW-1185">Reference proteome</keyword>
<comment type="caution">
    <text evidence="2">The sequence shown here is derived from an EMBL/GenBank/DDBJ whole genome shotgun (WGS) entry which is preliminary data.</text>
</comment>
<dbReference type="Gene3D" id="3.30.70.120">
    <property type="match status" value="1"/>
</dbReference>
<proteinExistence type="inferred from homology"/>
<dbReference type="InterPro" id="IPR015867">
    <property type="entry name" value="N-reg_PII/ATP_PRibTrfase_C"/>
</dbReference>
<evidence type="ECO:0000313" key="2">
    <source>
        <dbReference type="EMBL" id="MFC4726690.1"/>
    </source>
</evidence>
<dbReference type="Proteomes" id="UP001595892">
    <property type="component" value="Unassembled WGS sequence"/>
</dbReference>
<comment type="similarity">
    <text evidence="1">Belongs to the CutA family.</text>
</comment>